<evidence type="ECO:0000256" key="3">
    <source>
        <dbReference type="ARBA" id="ARBA00022679"/>
    </source>
</evidence>
<dbReference type="InterPro" id="IPR008271">
    <property type="entry name" value="Ser/Thr_kinase_AS"/>
</dbReference>
<keyword evidence="6 7" id="KW-0067">ATP-binding</keyword>
<keyword evidence="1 8" id="KW-0723">Serine/threonine-protein kinase</keyword>
<evidence type="ECO:0000256" key="4">
    <source>
        <dbReference type="ARBA" id="ARBA00022741"/>
    </source>
</evidence>
<dbReference type="InterPro" id="IPR000719">
    <property type="entry name" value="Prot_kinase_dom"/>
</dbReference>
<gene>
    <name evidence="10" type="ORF">PIIN_04831</name>
</gene>
<dbReference type="PROSITE" id="PS00108">
    <property type="entry name" value="PROTEIN_KINASE_ST"/>
    <property type="match status" value="1"/>
</dbReference>
<evidence type="ECO:0000256" key="5">
    <source>
        <dbReference type="ARBA" id="ARBA00022777"/>
    </source>
</evidence>
<protein>
    <recommendedName>
        <fullName evidence="9">Protein kinase domain-containing protein</fullName>
    </recommendedName>
</protein>
<feature type="binding site" evidence="7">
    <location>
        <position position="25"/>
    </location>
    <ligand>
        <name>ATP</name>
        <dbReference type="ChEBI" id="CHEBI:30616"/>
    </ligand>
</feature>
<keyword evidence="11" id="KW-1185">Reference proteome</keyword>
<keyword evidence="5" id="KW-0418">Kinase</keyword>
<dbReference type="PROSITE" id="PS50011">
    <property type="entry name" value="PROTEIN_KINASE_DOM"/>
    <property type="match status" value="1"/>
</dbReference>
<evidence type="ECO:0000259" key="9">
    <source>
        <dbReference type="PROSITE" id="PS50011"/>
    </source>
</evidence>
<evidence type="ECO:0000256" key="6">
    <source>
        <dbReference type="ARBA" id="ARBA00022840"/>
    </source>
</evidence>
<name>G4THU6_SERID</name>
<comment type="caution">
    <text evidence="10">The sequence shown here is derived from an EMBL/GenBank/DDBJ whole genome shotgun (WGS) entry which is preliminary data.</text>
</comment>
<dbReference type="EMBL" id="CAFZ01000098">
    <property type="protein sequence ID" value="CCA70895.1"/>
    <property type="molecule type" value="Genomic_DNA"/>
</dbReference>
<evidence type="ECO:0000256" key="1">
    <source>
        <dbReference type="ARBA" id="ARBA00022527"/>
    </source>
</evidence>
<comment type="similarity">
    <text evidence="8">Belongs to the protein kinase superfamily.</text>
</comment>
<dbReference type="InParanoid" id="G4THU6"/>
<evidence type="ECO:0000313" key="11">
    <source>
        <dbReference type="Proteomes" id="UP000007148"/>
    </source>
</evidence>
<dbReference type="AlphaFoldDB" id="G4THU6"/>
<dbReference type="Proteomes" id="UP000007148">
    <property type="component" value="Unassembled WGS sequence"/>
</dbReference>
<dbReference type="InterPro" id="IPR011009">
    <property type="entry name" value="Kinase-like_dom_sf"/>
</dbReference>
<dbReference type="SUPFAM" id="SSF56112">
    <property type="entry name" value="Protein kinase-like (PK-like)"/>
    <property type="match status" value="1"/>
</dbReference>
<keyword evidence="3" id="KW-0808">Transferase</keyword>
<dbReference type="CDD" id="cd14014">
    <property type="entry name" value="STKc_PknB_like"/>
    <property type="match status" value="1"/>
</dbReference>
<accession>G4THU6</accession>
<feature type="domain" description="Protein kinase" evidence="9">
    <location>
        <begin position="1"/>
        <end position="270"/>
    </location>
</feature>
<evidence type="ECO:0000256" key="2">
    <source>
        <dbReference type="ARBA" id="ARBA00022553"/>
    </source>
</evidence>
<evidence type="ECO:0000313" key="10">
    <source>
        <dbReference type="EMBL" id="CCA70895.1"/>
    </source>
</evidence>
<dbReference type="PANTHER" id="PTHR24351">
    <property type="entry name" value="RIBOSOMAL PROTEIN S6 KINASE"/>
    <property type="match status" value="1"/>
</dbReference>
<dbReference type="PROSITE" id="PS00107">
    <property type="entry name" value="PROTEIN_KINASE_ATP"/>
    <property type="match status" value="1"/>
</dbReference>
<reference evidence="10 11" key="1">
    <citation type="journal article" date="2011" name="PLoS Pathog.">
        <title>Endophytic Life Strategies Decoded by Genome and Transcriptome Analyses of the Mutualistic Root Symbiont Piriformospora indica.</title>
        <authorList>
            <person name="Zuccaro A."/>
            <person name="Lahrmann U."/>
            <person name="Guldener U."/>
            <person name="Langen G."/>
            <person name="Pfiffi S."/>
            <person name="Biedenkopf D."/>
            <person name="Wong P."/>
            <person name="Samans B."/>
            <person name="Grimm C."/>
            <person name="Basiewicz M."/>
            <person name="Murat C."/>
            <person name="Martin F."/>
            <person name="Kogel K.H."/>
        </authorList>
    </citation>
    <scope>NUCLEOTIDE SEQUENCE [LARGE SCALE GENOMIC DNA]</scope>
    <source>
        <strain evidence="10 11">DSM 11827</strain>
    </source>
</reference>
<dbReference type="GO" id="GO:0004674">
    <property type="term" value="F:protein serine/threonine kinase activity"/>
    <property type="evidence" value="ECO:0007669"/>
    <property type="project" value="UniProtKB-KW"/>
</dbReference>
<evidence type="ECO:0000256" key="8">
    <source>
        <dbReference type="RuleBase" id="RU000304"/>
    </source>
</evidence>
<dbReference type="HOGENOM" id="CLU_687194_0_0_1"/>
<dbReference type="Gene3D" id="1.10.510.10">
    <property type="entry name" value="Transferase(Phosphotransferase) domain 1"/>
    <property type="match status" value="1"/>
</dbReference>
<dbReference type="SMART" id="SM00220">
    <property type="entry name" value="S_TKc"/>
    <property type="match status" value="1"/>
</dbReference>
<proteinExistence type="inferred from homology"/>
<dbReference type="InterPro" id="IPR017441">
    <property type="entry name" value="Protein_kinase_ATP_BS"/>
</dbReference>
<evidence type="ECO:0000256" key="7">
    <source>
        <dbReference type="PROSITE-ProRule" id="PRU10141"/>
    </source>
</evidence>
<dbReference type="STRING" id="1109443.G4THU6"/>
<dbReference type="OrthoDB" id="4062651at2759"/>
<keyword evidence="4 7" id="KW-0547">Nucleotide-binding</keyword>
<dbReference type="Pfam" id="PF00069">
    <property type="entry name" value="Pkinase"/>
    <property type="match status" value="1"/>
</dbReference>
<dbReference type="GO" id="GO:0005524">
    <property type="term" value="F:ATP binding"/>
    <property type="evidence" value="ECO:0007669"/>
    <property type="project" value="UniProtKB-UniRule"/>
</dbReference>
<sequence>MIGEGGYGRIYQGRHVGSGRVLAIKLIPRSSTTDRVKDSIVRERDVGKCISDAKVRVGAQAGCPKILGLLHLLGALVAPECVVLAMELCLSDMAHISRPDENSLRVYSGELICGLHYLHDALGYVHRDLKPANILLTRDGHAQIADFGLALDISNVNQEPKPLKPGQRYYHGVGTLGYIPPEGHVLGIQGPEGDVWALGVTLYRLLTGTHPFRRDSDDAETLINDVVRRPLCMVFTEMLPKNIEILIKGLMLRDREARWTLERAMDAEWFHEVPNFWERLRDGSLQPPRLPNELLAVPTLGKMRSLRRVIDEDSRFRGRLRVMNGISECSEETGIYYEHPELSPK</sequence>
<keyword evidence="2" id="KW-0597">Phosphoprotein</keyword>
<organism evidence="10 11">
    <name type="scientific">Serendipita indica (strain DSM 11827)</name>
    <name type="common">Root endophyte fungus</name>
    <name type="synonym">Piriformospora indica</name>
    <dbReference type="NCBI Taxonomy" id="1109443"/>
    <lineage>
        <taxon>Eukaryota</taxon>
        <taxon>Fungi</taxon>
        <taxon>Dikarya</taxon>
        <taxon>Basidiomycota</taxon>
        <taxon>Agaricomycotina</taxon>
        <taxon>Agaricomycetes</taxon>
        <taxon>Sebacinales</taxon>
        <taxon>Serendipitaceae</taxon>
        <taxon>Serendipita</taxon>
    </lineage>
</organism>